<sequence length="117" mass="12798">MWEFLLRGKSFFLLGPKARDFNLLQVTDISPSKNTRLHSVSSGAAASSLAKAVQELAINTSAPPENYIRKEGIGGSSSEFPYLDIPVLDLSLLNSSSPEAEEELKRLRLAFSSCGYF</sequence>
<proteinExistence type="predicted"/>
<dbReference type="AlphaFoldDB" id="A0ABD1TY08"/>
<organism evidence="1 2">
    <name type="scientific">Abeliophyllum distichum</name>
    <dbReference type="NCBI Taxonomy" id="126358"/>
    <lineage>
        <taxon>Eukaryota</taxon>
        <taxon>Viridiplantae</taxon>
        <taxon>Streptophyta</taxon>
        <taxon>Embryophyta</taxon>
        <taxon>Tracheophyta</taxon>
        <taxon>Spermatophyta</taxon>
        <taxon>Magnoliopsida</taxon>
        <taxon>eudicotyledons</taxon>
        <taxon>Gunneridae</taxon>
        <taxon>Pentapetalae</taxon>
        <taxon>asterids</taxon>
        <taxon>lamiids</taxon>
        <taxon>Lamiales</taxon>
        <taxon>Oleaceae</taxon>
        <taxon>Forsythieae</taxon>
        <taxon>Abeliophyllum</taxon>
    </lineage>
</organism>
<evidence type="ECO:0000313" key="2">
    <source>
        <dbReference type="Proteomes" id="UP001604336"/>
    </source>
</evidence>
<evidence type="ECO:0000313" key="1">
    <source>
        <dbReference type="EMBL" id="KAL2517620.1"/>
    </source>
</evidence>
<reference evidence="2" key="1">
    <citation type="submission" date="2024-07" db="EMBL/GenBank/DDBJ databases">
        <title>Two chromosome-level genome assemblies of Korean endemic species Abeliophyllum distichum and Forsythia ovata (Oleaceae).</title>
        <authorList>
            <person name="Jang H."/>
        </authorList>
    </citation>
    <scope>NUCLEOTIDE SEQUENCE [LARGE SCALE GENOMIC DNA]</scope>
</reference>
<protein>
    <submittedName>
        <fullName evidence="1">Iron/ascorbate family oxidoreductase</fullName>
    </submittedName>
</protein>
<gene>
    <name evidence="1" type="ORF">Adt_13867</name>
</gene>
<keyword evidence="2" id="KW-1185">Reference proteome</keyword>
<dbReference type="Proteomes" id="UP001604336">
    <property type="component" value="Unassembled WGS sequence"/>
</dbReference>
<dbReference type="EMBL" id="JBFOLK010000004">
    <property type="protein sequence ID" value="KAL2517620.1"/>
    <property type="molecule type" value="Genomic_DNA"/>
</dbReference>
<name>A0ABD1TY08_9LAMI</name>
<comment type="caution">
    <text evidence="1">The sequence shown here is derived from an EMBL/GenBank/DDBJ whole genome shotgun (WGS) entry which is preliminary data.</text>
</comment>
<accession>A0ABD1TY08</accession>